<dbReference type="PROSITE" id="PS50110">
    <property type="entry name" value="RESPONSE_REGULATORY"/>
    <property type="match status" value="1"/>
</dbReference>
<dbReference type="Proteomes" id="UP000245845">
    <property type="component" value="Unassembled WGS sequence"/>
</dbReference>
<evidence type="ECO:0000256" key="3">
    <source>
        <dbReference type="PROSITE-ProRule" id="PRU00169"/>
    </source>
</evidence>
<dbReference type="Pfam" id="PF13487">
    <property type="entry name" value="HD_5"/>
    <property type="match status" value="1"/>
</dbReference>
<dbReference type="GO" id="GO:0000160">
    <property type="term" value="P:phosphorelay signal transduction system"/>
    <property type="evidence" value="ECO:0007669"/>
    <property type="project" value="InterPro"/>
</dbReference>
<keyword evidence="3" id="KW-0597">Phosphoprotein</keyword>
<dbReference type="SMART" id="SM00448">
    <property type="entry name" value="REC"/>
    <property type="match status" value="1"/>
</dbReference>
<dbReference type="Gene3D" id="3.30.70.270">
    <property type="match status" value="1"/>
</dbReference>
<dbReference type="SUPFAM" id="SSF52172">
    <property type="entry name" value="CheY-like"/>
    <property type="match status" value="1"/>
</dbReference>
<dbReference type="PANTHER" id="PTHR45228:SF5">
    <property type="entry name" value="CYCLIC DI-GMP PHOSPHODIESTERASE VC_1348-RELATED"/>
    <property type="match status" value="1"/>
</dbReference>
<dbReference type="AlphaFoldDB" id="A0A2Y9BH12"/>
<dbReference type="OrthoDB" id="9804747at2"/>
<accession>A0A2Y9BH12</accession>
<dbReference type="RefSeq" id="WP_109731527.1">
    <property type="nucleotide sequence ID" value="NZ_BAAACK010000011.1"/>
</dbReference>
<dbReference type="CDD" id="cd01949">
    <property type="entry name" value="GGDEF"/>
    <property type="match status" value="1"/>
</dbReference>
<dbReference type="PROSITE" id="PS50887">
    <property type="entry name" value="GGDEF"/>
    <property type="match status" value="1"/>
</dbReference>
<evidence type="ECO:0000259" key="6">
    <source>
        <dbReference type="PROSITE" id="PS51832"/>
    </source>
</evidence>
<dbReference type="CDD" id="cd00077">
    <property type="entry name" value="HDc"/>
    <property type="match status" value="1"/>
</dbReference>
<sequence>MTKNTKILVADDSEINRAILADILTPDYEVLEACDGEEALYYLKRYHSEIALVLLDIVMPKLDGFDVLTIMNRDGMLNNIPVIIVSSETSAAYIDHAYNLGAAEYISRPFHKMTVRHRIENTVKLYAKQKYLENIVTDQILEKEKNNVVMVDILSHIVEFRNGESGLHVLHIRTITELLLRQLQRTCSQYHLTPARIALMTNASALHDIGKISIPGEILNKPGRLTAEEFEIIKTHSVIGAEMLEDLTYYQDEELVQVARDICRWHHERYDGGGYPDSLKGEQIPIAAQVVSLADVYDALTSERVYKPAYSHEQTLEMIFSGECGVFNPVLLDALKAVEDHLESEVKLRSAGKITRDQIHELTYEGLNNYGVSDRTLDLLEQERTKYQFYASLTREIQFEYTYGSDTLIISEWGAAQAGIPESVPHPRNSPELFKIFAEEDFWDLHSRLKQVTPDKPIVSEVYRLTIKGERRWYKAVVRPIWGLDENVPPTKIIGKLVDNDEEQNTLDQLALQAMHDDLTGLLGKNYARKEIEQHLACLKKKKAALMIVDLDIFKSVNDQYGHLYGDKMLKTVGSRLKKSVRNSDVVARIGGDEFLVYVEYKEHIGRLAERVFHTVSGSYDGVDVSVSIGIALAKENGTTYEELFFHADQALYASKQAGRNQYRFYEDSMRTILLPYHAELSAEQERKGEVLCAAEQKDGSQVR</sequence>
<evidence type="ECO:0000259" key="4">
    <source>
        <dbReference type="PROSITE" id="PS50110"/>
    </source>
</evidence>
<dbReference type="InterPro" id="IPR029787">
    <property type="entry name" value="Nucleotide_cyclase"/>
</dbReference>
<feature type="domain" description="GGDEF" evidence="5">
    <location>
        <begin position="542"/>
        <end position="668"/>
    </location>
</feature>
<protein>
    <recommendedName>
        <fullName evidence="1">Stage 0 sporulation protein A homolog</fullName>
    </recommendedName>
</protein>
<dbReference type="SMART" id="SM00267">
    <property type="entry name" value="GGDEF"/>
    <property type="match status" value="1"/>
</dbReference>
<reference evidence="7 8" key="1">
    <citation type="submission" date="2018-05" db="EMBL/GenBank/DDBJ databases">
        <title>The Hungate 1000. A catalogue of reference genomes from the rumen microbiome.</title>
        <authorList>
            <person name="Kelly W."/>
        </authorList>
    </citation>
    <scope>NUCLEOTIDE SEQUENCE [LARGE SCALE GENOMIC DNA]</scope>
    <source>
        <strain evidence="7 8">NLAE-zl-C242</strain>
    </source>
</reference>
<dbReference type="NCBIfam" id="TIGR00254">
    <property type="entry name" value="GGDEF"/>
    <property type="match status" value="1"/>
</dbReference>
<organism evidence="7 8">
    <name type="scientific">Faecalicatena orotica</name>
    <dbReference type="NCBI Taxonomy" id="1544"/>
    <lineage>
        <taxon>Bacteria</taxon>
        <taxon>Bacillati</taxon>
        <taxon>Bacillota</taxon>
        <taxon>Clostridia</taxon>
        <taxon>Lachnospirales</taxon>
        <taxon>Lachnospiraceae</taxon>
        <taxon>Faecalicatena</taxon>
    </lineage>
</organism>
<dbReference type="Gene3D" id="1.10.3210.10">
    <property type="entry name" value="Hypothetical protein af1432"/>
    <property type="match status" value="1"/>
</dbReference>
<dbReference type="InterPro" id="IPR043128">
    <property type="entry name" value="Rev_trsase/Diguanyl_cyclase"/>
</dbReference>
<dbReference type="InterPro" id="IPR011006">
    <property type="entry name" value="CheY-like_superfamily"/>
</dbReference>
<dbReference type="InterPro" id="IPR000160">
    <property type="entry name" value="GGDEF_dom"/>
</dbReference>
<dbReference type="InterPro" id="IPR052020">
    <property type="entry name" value="Cyclic_di-GMP/3'3'-cGAMP_PDE"/>
</dbReference>
<dbReference type="Pfam" id="PF00990">
    <property type="entry name" value="GGDEF"/>
    <property type="match status" value="1"/>
</dbReference>
<keyword evidence="8" id="KW-1185">Reference proteome</keyword>
<name>A0A2Y9BH12_9FIRM</name>
<evidence type="ECO:0000259" key="5">
    <source>
        <dbReference type="PROSITE" id="PS50887"/>
    </source>
</evidence>
<dbReference type="InterPro" id="IPR003607">
    <property type="entry name" value="HD/PDEase_dom"/>
</dbReference>
<dbReference type="PANTHER" id="PTHR45228">
    <property type="entry name" value="CYCLIC DI-GMP PHOSPHODIESTERASE TM_0186-RELATED"/>
    <property type="match status" value="1"/>
</dbReference>
<gene>
    <name evidence="7" type="ORF">A8806_107134</name>
</gene>
<comment type="caution">
    <text evidence="7">The sequence shown here is derived from an EMBL/GenBank/DDBJ whole genome shotgun (WGS) entry which is preliminary data.</text>
</comment>
<feature type="modified residue" description="4-aspartylphosphate" evidence="3">
    <location>
        <position position="56"/>
    </location>
</feature>
<dbReference type="SUPFAM" id="SSF55073">
    <property type="entry name" value="Nucleotide cyclase"/>
    <property type="match status" value="1"/>
</dbReference>
<dbReference type="Pfam" id="PF00072">
    <property type="entry name" value="Response_reg"/>
    <property type="match status" value="1"/>
</dbReference>
<evidence type="ECO:0000313" key="7">
    <source>
        <dbReference type="EMBL" id="PWJ28986.1"/>
    </source>
</evidence>
<dbReference type="Gene3D" id="3.40.50.2300">
    <property type="match status" value="1"/>
</dbReference>
<feature type="domain" description="HD-GYP" evidence="6">
    <location>
        <begin position="143"/>
        <end position="351"/>
    </location>
</feature>
<comment type="function">
    <text evidence="2">May play the central regulatory role in sporulation. It may be an element of the effector pathway responsible for the activation of sporulation genes in response to nutritional stress. Spo0A may act in concert with spo0H (a sigma factor) to control the expression of some genes that are critical to the sporulation process.</text>
</comment>
<dbReference type="InterPro" id="IPR001789">
    <property type="entry name" value="Sig_transdc_resp-reg_receiver"/>
</dbReference>
<dbReference type="EMBL" id="QGDL01000007">
    <property type="protein sequence ID" value="PWJ28986.1"/>
    <property type="molecule type" value="Genomic_DNA"/>
</dbReference>
<evidence type="ECO:0000256" key="1">
    <source>
        <dbReference type="ARBA" id="ARBA00018672"/>
    </source>
</evidence>
<dbReference type="SUPFAM" id="SSF109604">
    <property type="entry name" value="HD-domain/PDEase-like"/>
    <property type="match status" value="1"/>
</dbReference>
<evidence type="ECO:0000256" key="2">
    <source>
        <dbReference type="ARBA" id="ARBA00024867"/>
    </source>
</evidence>
<dbReference type="PROSITE" id="PS51832">
    <property type="entry name" value="HD_GYP"/>
    <property type="match status" value="1"/>
</dbReference>
<evidence type="ECO:0000313" key="8">
    <source>
        <dbReference type="Proteomes" id="UP000245845"/>
    </source>
</evidence>
<feature type="domain" description="Response regulatory" evidence="4">
    <location>
        <begin position="6"/>
        <end position="123"/>
    </location>
</feature>
<proteinExistence type="predicted"/>
<dbReference type="InterPro" id="IPR037522">
    <property type="entry name" value="HD_GYP_dom"/>
</dbReference>